<dbReference type="AlphaFoldDB" id="A0A7J6N5A1"/>
<dbReference type="InterPro" id="IPR001656">
    <property type="entry name" value="PsdUridine_synth_TruD"/>
</dbReference>
<dbReference type="EMBL" id="JAAPAO010000003">
    <property type="protein sequence ID" value="KAF4678121.1"/>
    <property type="molecule type" value="Genomic_DNA"/>
</dbReference>
<accession>A0A7J6N5A1</accession>
<evidence type="ECO:0000313" key="2">
    <source>
        <dbReference type="Proteomes" id="UP000591131"/>
    </source>
</evidence>
<gene>
    <name evidence="1" type="primary">PUS7</name>
    <name evidence="1" type="ORF">FOL47_005400</name>
</gene>
<dbReference type="PANTHER" id="PTHR13326:SF21">
    <property type="entry name" value="PSEUDOURIDYLATE SYNTHASE PUS7L"/>
    <property type="match status" value="1"/>
</dbReference>
<protein>
    <submittedName>
        <fullName evidence="1">Multisubstrate pseudouridine synthase 7</fullName>
    </submittedName>
</protein>
<dbReference type="Pfam" id="PF01142">
    <property type="entry name" value="TruD"/>
    <property type="match status" value="1"/>
</dbReference>
<dbReference type="GO" id="GO:0003723">
    <property type="term" value="F:RNA binding"/>
    <property type="evidence" value="ECO:0007669"/>
    <property type="project" value="InterPro"/>
</dbReference>
<organism evidence="1 2">
    <name type="scientific">Perkinsus chesapeaki</name>
    <name type="common">Clam parasite</name>
    <name type="synonym">Perkinsus andrewsi</name>
    <dbReference type="NCBI Taxonomy" id="330153"/>
    <lineage>
        <taxon>Eukaryota</taxon>
        <taxon>Sar</taxon>
        <taxon>Alveolata</taxon>
        <taxon>Perkinsozoa</taxon>
        <taxon>Perkinsea</taxon>
        <taxon>Perkinsida</taxon>
        <taxon>Perkinsidae</taxon>
        <taxon>Perkinsus</taxon>
    </lineage>
</organism>
<dbReference type="InterPro" id="IPR042214">
    <property type="entry name" value="TruD_catalytic"/>
</dbReference>
<dbReference type="PANTHER" id="PTHR13326">
    <property type="entry name" value="TRNA PSEUDOURIDINE SYNTHASE D"/>
    <property type="match status" value="1"/>
</dbReference>
<dbReference type="GO" id="GO:0009982">
    <property type="term" value="F:pseudouridine synthase activity"/>
    <property type="evidence" value="ECO:0007669"/>
    <property type="project" value="InterPro"/>
</dbReference>
<dbReference type="InterPro" id="IPR020119">
    <property type="entry name" value="PsdUridine_synth_TruD_CS"/>
</dbReference>
<dbReference type="GO" id="GO:0001522">
    <property type="term" value="P:pseudouridine synthesis"/>
    <property type="evidence" value="ECO:0007669"/>
    <property type="project" value="InterPro"/>
</dbReference>
<keyword evidence="2" id="KW-1185">Reference proteome</keyword>
<dbReference type="InterPro" id="IPR020103">
    <property type="entry name" value="PsdUridine_synth_cat_dom_sf"/>
</dbReference>
<proteinExistence type="predicted"/>
<name>A0A7J6N5A1_PERCH</name>
<dbReference type="SUPFAM" id="SSF55120">
    <property type="entry name" value="Pseudouridine synthase"/>
    <property type="match status" value="1"/>
</dbReference>
<dbReference type="Proteomes" id="UP000591131">
    <property type="component" value="Unassembled WGS sequence"/>
</dbReference>
<dbReference type="OrthoDB" id="447290at2759"/>
<comment type="caution">
    <text evidence="1">The sequence shown here is derived from an EMBL/GenBank/DDBJ whole genome shotgun (WGS) entry which is preliminary data.</text>
</comment>
<sequence>MKSVFLRASEISEAACGLRRFLNNDVNRRHFLSEGVSFKKYPWDFKVDEIPDDSASAASEHFINFTLWKKDLTTREALVDISKKTGISMKAWSVAGWKDRKAITTQRVSIQADLKEKLMQYLSNDSVRLSDFTPGNQLKPGQHRGNRFRITLRNFPFDKGSSDIADVEVLLQNVKKNGIFNYAGVQRFGAFGQAFRIGRHLIAERSDLAVGALLDPVMVSTGSSDRCILEEWHRSRDAHHAIASSSGGVREMEFALLKRLARSDCRHDFNRALRATIPKEHRRFYMHAYGCYVWNRMVSHYGIDVGDELPILGAGIPPEFFATRNGKLLQSILIDDGLVSPSEDLQVFCDDLGPRLMLMAKMRPVIIVPSDFTWQWVTHQPGEFRDLWQPVADAFATSVVREITGGLDNSTAPKNDETNHSR</sequence>
<dbReference type="Gene3D" id="3.30.2350.20">
    <property type="entry name" value="TruD, catalytic domain"/>
    <property type="match status" value="1"/>
</dbReference>
<evidence type="ECO:0000313" key="1">
    <source>
        <dbReference type="EMBL" id="KAF4678121.1"/>
    </source>
</evidence>
<dbReference type="GO" id="GO:0005634">
    <property type="term" value="C:nucleus"/>
    <property type="evidence" value="ECO:0007669"/>
    <property type="project" value="TreeGrafter"/>
</dbReference>
<reference evidence="1 2" key="1">
    <citation type="submission" date="2020-04" db="EMBL/GenBank/DDBJ databases">
        <title>Perkinsus chesapeaki whole genome sequence.</title>
        <authorList>
            <person name="Bogema D.R."/>
        </authorList>
    </citation>
    <scope>NUCLEOTIDE SEQUENCE [LARGE SCALE GENOMIC DNA]</scope>
    <source>
        <strain evidence="1">ATCC PRA-425</strain>
    </source>
</reference>
<dbReference type="PROSITE" id="PS01268">
    <property type="entry name" value="UPF0024"/>
    <property type="match status" value="1"/>
</dbReference>